<dbReference type="OMA" id="AMFMWIT"/>
<dbReference type="PANTHER" id="PTHR11132">
    <property type="entry name" value="SOLUTE CARRIER FAMILY 35"/>
    <property type="match status" value="1"/>
</dbReference>
<keyword evidence="4 5" id="KW-0472">Membrane</keyword>
<dbReference type="SUPFAM" id="SSF103481">
    <property type="entry name" value="Multidrug resistance efflux transporter EmrE"/>
    <property type="match status" value="2"/>
</dbReference>
<dbReference type="KEGG" id="mpp:MICPUCDRAFT_3748"/>
<dbReference type="InterPro" id="IPR004853">
    <property type="entry name" value="Sugar_P_trans_dom"/>
</dbReference>
<feature type="transmembrane region" description="Helical" evidence="5">
    <location>
        <begin position="191"/>
        <end position="210"/>
    </location>
</feature>
<dbReference type="Pfam" id="PF03151">
    <property type="entry name" value="TPT"/>
    <property type="match status" value="1"/>
</dbReference>
<comment type="subcellular location">
    <subcellularLocation>
        <location evidence="1">Membrane</location>
        <topology evidence="1">Multi-pass membrane protein</topology>
    </subcellularLocation>
</comment>
<sequence length="320" mass="33469">KTLILGVLFAGWYACNIVFNICNKQVLGAYPFPLTSTLWQFAAGVAFTALLQMTGIHRINKDALTMESLRAIAPLAIVHTLGNVLTNVSLGKVAVSFTHTIKAMEPFFSVLLSSLFLGDVPSAAVIATLVPIVGGVAAASVTEASFNWPGFLAAMGSNVTFQSRNVLSKKLIGGDGCSQACPAIPMDNIDLFSIITIMSLALTLPAAVVLEGVRFTPGAIAAYAASAGAAFSPAVIFQKAMIAGACFHMYQQISYMILARVSPVTHSVGNCVKRVVVISFSVLFFKNAVSPVNAVGTAAALGGVYAYTRVKRAERDAAAA</sequence>
<dbReference type="eggNOG" id="KOG1441">
    <property type="taxonomic scope" value="Eukaryota"/>
</dbReference>
<organism evidence="8">
    <name type="scientific">Micromonas pusilla (strain CCMP1545)</name>
    <name type="common">Picoplanktonic green alga</name>
    <dbReference type="NCBI Taxonomy" id="564608"/>
    <lineage>
        <taxon>Eukaryota</taxon>
        <taxon>Viridiplantae</taxon>
        <taxon>Chlorophyta</taxon>
        <taxon>Mamiellophyceae</taxon>
        <taxon>Mamiellales</taxon>
        <taxon>Mamiellaceae</taxon>
        <taxon>Micromonas</taxon>
    </lineage>
</organism>
<evidence type="ECO:0000256" key="4">
    <source>
        <dbReference type="ARBA" id="ARBA00023136"/>
    </source>
</evidence>
<dbReference type="EMBL" id="GG663736">
    <property type="protein sequence ID" value="EEH59267.1"/>
    <property type="molecule type" value="Genomic_DNA"/>
</dbReference>
<evidence type="ECO:0000313" key="8">
    <source>
        <dbReference type="Proteomes" id="UP000001876"/>
    </source>
</evidence>
<feature type="domain" description="Sugar phosphate transporter" evidence="6">
    <location>
        <begin position="5"/>
        <end position="307"/>
    </location>
</feature>
<feature type="non-terminal residue" evidence="7">
    <location>
        <position position="1"/>
    </location>
</feature>
<accession>C1MJW2</accession>
<dbReference type="GeneID" id="9681290"/>
<name>C1MJW2_MICPC</name>
<feature type="non-terminal residue" evidence="7">
    <location>
        <position position="320"/>
    </location>
</feature>
<feature type="transmembrane region" description="Helical" evidence="5">
    <location>
        <begin position="30"/>
        <end position="51"/>
    </location>
</feature>
<dbReference type="AlphaFoldDB" id="C1MJW2"/>
<reference evidence="7 8" key="1">
    <citation type="journal article" date="2009" name="Science">
        <title>Green evolution and dynamic adaptations revealed by genomes of the marine picoeukaryotes Micromonas.</title>
        <authorList>
            <person name="Worden A.Z."/>
            <person name="Lee J.H."/>
            <person name="Mock T."/>
            <person name="Rouze P."/>
            <person name="Simmons M.P."/>
            <person name="Aerts A.L."/>
            <person name="Allen A.E."/>
            <person name="Cuvelier M.L."/>
            <person name="Derelle E."/>
            <person name="Everett M.V."/>
            <person name="Foulon E."/>
            <person name="Grimwood J."/>
            <person name="Gundlach H."/>
            <person name="Henrissat B."/>
            <person name="Napoli C."/>
            <person name="McDonald S.M."/>
            <person name="Parker M.S."/>
            <person name="Rombauts S."/>
            <person name="Salamov A."/>
            <person name="Von Dassow P."/>
            <person name="Badger J.H."/>
            <person name="Coutinho P.M."/>
            <person name="Demir E."/>
            <person name="Dubchak I."/>
            <person name="Gentemann C."/>
            <person name="Eikrem W."/>
            <person name="Gready J.E."/>
            <person name="John U."/>
            <person name="Lanier W."/>
            <person name="Lindquist E.A."/>
            <person name="Lucas S."/>
            <person name="Mayer K.F."/>
            <person name="Moreau H."/>
            <person name="Not F."/>
            <person name="Otillar R."/>
            <person name="Panaud O."/>
            <person name="Pangilinan J."/>
            <person name="Paulsen I."/>
            <person name="Piegu B."/>
            <person name="Poliakov A."/>
            <person name="Robbens S."/>
            <person name="Schmutz J."/>
            <person name="Toulza E."/>
            <person name="Wyss T."/>
            <person name="Zelensky A."/>
            <person name="Zhou K."/>
            <person name="Armbrust E.V."/>
            <person name="Bhattacharya D."/>
            <person name="Goodenough U.W."/>
            <person name="Van de Peer Y."/>
            <person name="Grigoriev I.V."/>
        </authorList>
    </citation>
    <scope>NUCLEOTIDE SEQUENCE [LARGE SCALE GENOMIC DNA]</scope>
    <source>
        <strain evidence="7 8">CCMP1545</strain>
    </source>
</reference>
<gene>
    <name evidence="7" type="ORF">MICPUCDRAFT_3748</name>
</gene>
<dbReference type="RefSeq" id="XP_003055891.1">
    <property type="nucleotide sequence ID" value="XM_003055845.1"/>
</dbReference>
<evidence type="ECO:0000256" key="2">
    <source>
        <dbReference type="ARBA" id="ARBA00022692"/>
    </source>
</evidence>
<dbReference type="Proteomes" id="UP000001876">
    <property type="component" value="Unassembled WGS sequence"/>
</dbReference>
<evidence type="ECO:0000256" key="3">
    <source>
        <dbReference type="ARBA" id="ARBA00022989"/>
    </source>
</evidence>
<feature type="transmembrane region" description="Helical" evidence="5">
    <location>
        <begin position="230"/>
        <end position="250"/>
    </location>
</feature>
<dbReference type="InterPro" id="IPR050186">
    <property type="entry name" value="TPT_transporter"/>
</dbReference>
<dbReference type="GO" id="GO:0016020">
    <property type="term" value="C:membrane"/>
    <property type="evidence" value="ECO:0007669"/>
    <property type="project" value="UniProtKB-SubCell"/>
</dbReference>
<evidence type="ECO:0000259" key="6">
    <source>
        <dbReference type="Pfam" id="PF03151"/>
    </source>
</evidence>
<keyword evidence="8" id="KW-1185">Reference proteome</keyword>
<proteinExistence type="predicted"/>
<evidence type="ECO:0000256" key="1">
    <source>
        <dbReference type="ARBA" id="ARBA00004141"/>
    </source>
</evidence>
<evidence type="ECO:0000256" key="5">
    <source>
        <dbReference type="SAM" id="Phobius"/>
    </source>
</evidence>
<protein>
    <submittedName>
        <fullName evidence="7">Drug/Metabolite transporter superfamily</fullName>
    </submittedName>
</protein>
<keyword evidence="3 5" id="KW-1133">Transmembrane helix</keyword>
<keyword evidence="2 5" id="KW-0812">Transmembrane</keyword>
<dbReference type="OrthoDB" id="6418713at2759"/>
<dbReference type="InterPro" id="IPR037185">
    <property type="entry name" value="EmrE-like"/>
</dbReference>
<evidence type="ECO:0000313" key="7">
    <source>
        <dbReference type="EMBL" id="EEH59267.1"/>
    </source>
</evidence>